<dbReference type="InParanoid" id="A0A2K3E7V1"/>
<dbReference type="Proteomes" id="UP000006906">
    <property type="component" value="Chromosome 1"/>
</dbReference>
<feature type="region of interest" description="Disordered" evidence="1">
    <location>
        <begin position="430"/>
        <end position="455"/>
    </location>
</feature>
<dbReference type="KEGG" id="cre:CHLRE_01g048102v5"/>
<accession>A0A2K3E7V1</accession>
<dbReference type="RefSeq" id="XP_042928830.1">
    <property type="nucleotide sequence ID" value="XM_043058916.1"/>
</dbReference>
<feature type="compositionally biased region" description="Gly residues" evidence="1">
    <location>
        <begin position="626"/>
        <end position="641"/>
    </location>
</feature>
<dbReference type="Gramene" id="PNW88863">
    <property type="protein sequence ID" value="PNW88863"/>
    <property type="gene ID" value="CHLRE_01g048102v5"/>
</dbReference>
<feature type="compositionally biased region" description="Low complexity" evidence="1">
    <location>
        <begin position="1532"/>
        <end position="1546"/>
    </location>
</feature>
<proteinExistence type="predicted"/>
<keyword evidence="3" id="KW-1185">Reference proteome</keyword>
<gene>
    <name evidence="2" type="ORF">CHLRE_01g048102v5</name>
</gene>
<organism evidence="2 3">
    <name type="scientific">Chlamydomonas reinhardtii</name>
    <name type="common">Chlamydomonas smithii</name>
    <dbReference type="NCBI Taxonomy" id="3055"/>
    <lineage>
        <taxon>Eukaryota</taxon>
        <taxon>Viridiplantae</taxon>
        <taxon>Chlorophyta</taxon>
        <taxon>core chlorophytes</taxon>
        <taxon>Chlorophyceae</taxon>
        <taxon>CS clade</taxon>
        <taxon>Chlamydomonadales</taxon>
        <taxon>Chlamydomonadaceae</taxon>
        <taxon>Chlamydomonas</taxon>
    </lineage>
</organism>
<protein>
    <submittedName>
        <fullName evidence="2">Uncharacterized protein</fullName>
    </submittedName>
</protein>
<feature type="compositionally biased region" description="Low complexity" evidence="1">
    <location>
        <begin position="1158"/>
        <end position="1177"/>
    </location>
</feature>
<dbReference type="OrthoDB" id="10604362at2759"/>
<reference evidence="2 3" key="1">
    <citation type="journal article" date="2007" name="Science">
        <title>The Chlamydomonas genome reveals the evolution of key animal and plant functions.</title>
        <authorList>
            <person name="Merchant S.S."/>
            <person name="Prochnik S.E."/>
            <person name="Vallon O."/>
            <person name="Harris E.H."/>
            <person name="Karpowicz S.J."/>
            <person name="Witman G.B."/>
            <person name="Terry A."/>
            <person name="Salamov A."/>
            <person name="Fritz-Laylin L.K."/>
            <person name="Marechal-Drouard L."/>
            <person name="Marshall W.F."/>
            <person name="Qu L.H."/>
            <person name="Nelson D.R."/>
            <person name="Sanderfoot A.A."/>
            <person name="Spalding M.H."/>
            <person name="Kapitonov V.V."/>
            <person name="Ren Q."/>
            <person name="Ferris P."/>
            <person name="Lindquist E."/>
            <person name="Shapiro H."/>
            <person name="Lucas S.M."/>
            <person name="Grimwood J."/>
            <person name="Schmutz J."/>
            <person name="Cardol P."/>
            <person name="Cerutti H."/>
            <person name="Chanfreau G."/>
            <person name="Chen C.L."/>
            <person name="Cognat V."/>
            <person name="Croft M.T."/>
            <person name="Dent R."/>
            <person name="Dutcher S."/>
            <person name="Fernandez E."/>
            <person name="Fukuzawa H."/>
            <person name="Gonzalez-Ballester D."/>
            <person name="Gonzalez-Halphen D."/>
            <person name="Hallmann A."/>
            <person name="Hanikenne M."/>
            <person name="Hippler M."/>
            <person name="Inwood W."/>
            <person name="Jabbari K."/>
            <person name="Kalanon M."/>
            <person name="Kuras R."/>
            <person name="Lefebvre P.A."/>
            <person name="Lemaire S.D."/>
            <person name="Lobanov A.V."/>
            <person name="Lohr M."/>
            <person name="Manuell A."/>
            <person name="Meier I."/>
            <person name="Mets L."/>
            <person name="Mittag M."/>
            <person name="Mittelmeier T."/>
            <person name="Moroney J.V."/>
            <person name="Moseley J."/>
            <person name="Napoli C."/>
            <person name="Nedelcu A.M."/>
            <person name="Niyogi K."/>
            <person name="Novoselov S.V."/>
            <person name="Paulsen I.T."/>
            <person name="Pazour G."/>
            <person name="Purton S."/>
            <person name="Ral J.P."/>
            <person name="Riano-Pachon D.M."/>
            <person name="Riekhof W."/>
            <person name="Rymarquis L."/>
            <person name="Schroda M."/>
            <person name="Stern D."/>
            <person name="Umen J."/>
            <person name="Willows R."/>
            <person name="Wilson N."/>
            <person name="Zimmer S.L."/>
            <person name="Allmer J."/>
            <person name="Balk J."/>
            <person name="Bisova K."/>
            <person name="Chen C.J."/>
            <person name="Elias M."/>
            <person name="Gendler K."/>
            <person name="Hauser C."/>
            <person name="Lamb M.R."/>
            <person name="Ledford H."/>
            <person name="Long J.C."/>
            <person name="Minagawa J."/>
            <person name="Page M.D."/>
            <person name="Pan J."/>
            <person name="Pootakham W."/>
            <person name="Roje S."/>
            <person name="Rose A."/>
            <person name="Stahlberg E."/>
            <person name="Terauchi A.M."/>
            <person name="Yang P."/>
            <person name="Ball S."/>
            <person name="Bowler C."/>
            <person name="Dieckmann C.L."/>
            <person name="Gladyshev V.N."/>
            <person name="Green P."/>
            <person name="Jorgensen R."/>
            <person name="Mayfield S."/>
            <person name="Mueller-Roeber B."/>
            <person name="Rajamani S."/>
            <person name="Sayre R.T."/>
            <person name="Brokstein P."/>
            <person name="Dubchak I."/>
            <person name="Goodstein D."/>
            <person name="Hornick L."/>
            <person name="Huang Y.W."/>
            <person name="Jhaveri J."/>
            <person name="Luo Y."/>
            <person name="Martinez D."/>
            <person name="Ngau W.C."/>
            <person name="Otillar B."/>
            <person name="Poliakov A."/>
            <person name="Porter A."/>
            <person name="Szajkowski L."/>
            <person name="Werner G."/>
            <person name="Zhou K."/>
            <person name="Grigoriev I.V."/>
            <person name="Rokhsar D.S."/>
            <person name="Grossman A.R."/>
        </authorList>
    </citation>
    <scope>NUCLEOTIDE SEQUENCE [LARGE SCALE GENOMIC DNA]</scope>
    <source>
        <strain evidence="3">CC-503</strain>
    </source>
</reference>
<feature type="compositionally biased region" description="Low complexity" evidence="1">
    <location>
        <begin position="1287"/>
        <end position="1297"/>
    </location>
</feature>
<feature type="compositionally biased region" description="Pro residues" evidence="1">
    <location>
        <begin position="1178"/>
        <end position="1188"/>
    </location>
</feature>
<name>A0A2K3E7V1_CHLRE</name>
<evidence type="ECO:0000313" key="2">
    <source>
        <dbReference type="EMBL" id="PNW88863.1"/>
    </source>
</evidence>
<feature type="region of interest" description="Disordered" evidence="1">
    <location>
        <begin position="159"/>
        <end position="187"/>
    </location>
</feature>
<dbReference type="ExpressionAtlas" id="A0A2K3E7V1">
    <property type="expression patterns" value="baseline"/>
</dbReference>
<dbReference type="EMBL" id="CM008962">
    <property type="protein sequence ID" value="PNW88863.1"/>
    <property type="molecule type" value="Genomic_DNA"/>
</dbReference>
<dbReference type="GeneID" id="66052151"/>
<feature type="compositionally biased region" description="Low complexity" evidence="1">
    <location>
        <begin position="433"/>
        <end position="454"/>
    </location>
</feature>
<sequence length="1620" mass="162541">MATAEAQPRCVAAQPTSCDRPLVWAWRTVSPDAEPAGQHVSPLRALLTSSLGHASLEALLKHAAECAAAEGGGAGSSNSSADAERAPATWQSIFGDVEEDDGDAGSSDAATAATAAIEPKHLLAALLQPRGHVPGLDAAWQDAGVDVAVVVDYLMGRTPPPPRSVTQSGGGAAGMSTGEGAEGDEPLGAASVSAWRGLDSAMQGLEQRTADLAACGYAASGAAQLVLLQAYRWALRTGASAVRPAHVAAALLTDACLPRFRSGFASHPPAQAALELFAVLPGAACHRALLAVQAEMAAAAAEDSGSGGGQPPVPAAPTPAPMTAVAAATAARELLLGYSRSGLLPSRAALEAIAGSLAQAAGPQEAAAAGGGAGGGVGGGAGHTGVAALHTHTGQQLPAAVQLLCTCAALGYRLPAAALPALLLPDQQQVARSSGSSSGAPSSSSSSSSSDADGSGIGPVAWLTPRCLNEWLSALAAHGFAPAPRSLRADDGDIQPTATRITSTSTASCGATCSTSGARAPPTQRCWPWLEQGVMCALATASAWELAALAARLAALATAEPSWTRCAARATELAARCCLAVTPLWNGNRIYADLINTADALLDMVQLAAAAAAAAAAADNAAEGGSDTGGSSTGGSTGSTGGEAEAGDVSSWVAFWAALELPHAAARWRHKLAARLHKSGYGGEDAAAAVAAANSGGGSGSGRAAAAVATGGLLRRPLPREPEFPSFEQAGVLLGQAVDLAATAGRWDQWGAGNAGELRARVQQGNERQHGRDGEQRLLPVGLVLNLLAVLQLQLRTCAAGPWQLQQVAAALQRLGALTSAAGGVAAEGGQAATAAAEVAGVMAAAESASLRSVLHSRHVAWLAAAHSAYALEADSSISGDNKNDRGSSSGSSSAAAGLARLLPSLVLGQVYRSWAPDLTPPVAAALHAACRQQAASGGSSSSGGSSNGGGCSSSSLPHGCELLDPQQQPAPCPVGLGGAWGRCLARLHYPLAGGDDEQQPRQRDAAVGAGTGAGAQAEAEVGGGAAAAVPAHVPYGAASERLGIRTLAMGTGGGSSRTTGNSGTGGGAVCYQAARPYPPTGNLPTLPPLSHRQRQRLQQHLRQLAGFGGRLRDSRAALLSQTKDDVGVAGFMDAGWCGGLTPGMAVALTHAALAAATDSSSEANTTTPSTSATGTPVPEPHVVPPGSRPRRLQLPDADTVALAAALTRELPPDWLRADEMWLLHVTDRDAGMRQRLHAAGAGAGGSGADALERQWAQWLAAAGDVQLARVMPAAAQQGLQGRRPETPAAASTPAASSAPLSVTTSAALPLVLVPSHTPPSAVRPLLPPVCRLELLLARRRTQAVQTVLALMWQGDWYRGDAASLARFSASELLYVLCALVRLKEEEELEEQPLGWMAGDTAADAVLDMLACPTHAHLLAHPGVAWGVGAAHAAATAPGASAGAAAATAGAYVPSDLAAEKRVRGQKLLDAAADVDEYASRVLQALQFLAASGGAASGVLGGGRLDPYRPLAAQGDALAGFEAHTWLIGSSSSSSHEGSGSISSSSRNAAGSKFTGGGPEVGAAVEGVSIRGLRARRPEGGEAAARRWAQVLGSVEGVASLRWALRAWGHDPDKWMATSR</sequence>
<feature type="region of interest" description="Disordered" evidence="1">
    <location>
        <begin position="621"/>
        <end position="645"/>
    </location>
</feature>
<evidence type="ECO:0000256" key="1">
    <source>
        <dbReference type="SAM" id="MobiDB-lite"/>
    </source>
</evidence>
<feature type="region of interest" description="Disordered" evidence="1">
    <location>
        <begin position="1532"/>
        <end position="1558"/>
    </location>
</feature>
<feature type="region of interest" description="Disordered" evidence="1">
    <location>
        <begin position="1050"/>
        <end position="1097"/>
    </location>
</feature>
<feature type="compositionally biased region" description="Pro residues" evidence="1">
    <location>
        <begin position="1077"/>
        <end position="1088"/>
    </location>
</feature>
<evidence type="ECO:0000313" key="3">
    <source>
        <dbReference type="Proteomes" id="UP000006906"/>
    </source>
</evidence>
<feature type="region of interest" description="Disordered" evidence="1">
    <location>
        <begin position="1277"/>
        <end position="1297"/>
    </location>
</feature>
<feature type="region of interest" description="Disordered" evidence="1">
    <location>
        <begin position="1158"/>
        <end position="1193"/>
    </location>
</feature>